<dbReference type="GO" id="GO:0005634">
    <property type="term" value="C:nucleus"/>
    <property type="evidence" value="ECO:0007669"/>
    <property type="project" value="TreeGrafter"/>
</dbReference>
<dbReference type="InterPro" id="IPR013083">
    <property type="entry name" value="Znf_RING/FYVE/PHD"/>
</dbReference>
<sequence length="243" mass="27625">MTSAWQLSYLWNSRAGRSSDDPPDPALDCDLRRPRHRHRRRSRDDPDPSHNPLPRSQPAHRSFCHRAASQIEHESVWSDQRSTGDPQTRSGNTGEVPVGVSGRFIIRNNQLPDAVVQARERLVERLRGVYLAGTRDSISGSVIFDPSNSVSVDREDETPHENRNNLYEVCWQALSTLHLEIFTNPEATGKIRSSQECSICLDSFNEGDTLIRLHCGHRFHPICLQPWVRTCSDCPYCRANITC</sequence>
<evidence type="ECO:0000256" key="5">
    <source>
        <dbReference type="SAM" id="MobiDB-lite"/>
    </source>
</evidence>
<keyword evidence="8" id="KW-1185">Reference proteome</keyword>
<evidence type="ECO:0000256" key="2">
    <source>
        <dbReference type="ARBA" id="ARBA00022771"/>
    </source>
</evidence>
<dbReference type="PANTHER" id="PTHR45931:SF3">
    <property type="entry name" value="RING ZINC FINGER-CONTAINING PROTEIN"/>
    <property type="match status" value="1"/>
</dbReference>
<organism evidence="7 8">
    <name type="scientific">Asparagus officinalis</name>
    <name type="common">Garden asparagus</name>
    <dbReference type="NCBI Taxonomy" id="4686"/>
    <lineage>
        <taxon>Eukaryota</taxon>
        <taxon>Viridiplantae</taxon>
        <taxon>Streptophyta</taxon>
        <taxon>Embryophyta</taxon>
        <taxon>Tracheophyta</taxon>
        <taxon>Spermatophyta</taxon>
        <taxon>Magnoliopsida</taxon>
        <taxon>Liliopsida</taxon>
        <taxon>Asparagales</taxon>
        <taxon>Asparagaceae</taxon>
        <taxon>Asparagoideae</taxon>
        <taxon>Asparagus</taxon>
    </lineage>
</organism>
<dbReference type="PROSITE" id="PS50089">
    <property type="entry name" value="ZF_RING_2"/>
    <property type="match status" value="1"/>
</dbReference>
<dbReference type="AlphaFoldDB" id="A0A5P1FBX1"/>
<evidence type="ECO:0000256" key="1">
    <source>
        <dbReference type="ARBA" id="ARBA00022723"/>
    </source>
</evidence>
<dbReference type="Gene3D" id="3.30.40.10">
    <property type="entry name" value="Zinc/RING finger domain, C3HC4 (zinc finger)"/>
    <property type="match status" value="1"/>
</dbReference>
<dbReference type="PANTHER" id="PTHR45931">
    <property type="entry name" value="SI:CH211-59O9.10"/>
    <property type="match status" value="1"/>
</dbReference>
<evidence type="ECO:0000256" key="4">
    <source>
        <dbReference type="PROSITE-ProRule" id="PRU00175"/>
    </source>
</evidence>
<dbReference type="Proteomes" id="UP000243459">
    <property type="component" value="Chromosome 3"/>
</dbReference>
<dbReference type="InterPro" id="IPR051834">
    <property type="entry name" value="RING_finger_E3_ligase"/>
</dbReference>
<name>A0A5P1FBX1_ASPOF</name>
<dbReference type="Pfam" id="PF13639">
    <property type="entry name" value="zf-RING_2"/>
    <property type="match status" value="1"/>
</dbReference>
<accession>A0A5P1FBX1</accession>
<evidence type="ECO:0000313" key="8">
    <source>
        <dbReference type="Proteomes" id="UP000243459"/>
    </source>
</evidence>
<dbReference type="GO" id="GO:0006511">
    <property type="term" value="P:ubiquitin-dependent protein catabolic process"/>
    <property type="evidence" value="ECO:0007669"/>
    <property type="project" value="TreeGrafter"/>
</dbReference>
<keyword evidence="1" id="KW-0479">Metal-binding</keyword>
<dbReference type="InterPro" id="IPR001841">
    <property type="entry name" value="Znf_RING"/>
</dbReference>
<protein>
    <recommendedName>
        <fullName evidence="6">RING-type domain-containing protein</fullName>
    </recommendedName>
</protein>
<evidence type="ECO:0000313" key="7">
    <source>
        <dbReference type="EMBL" id="ONK75878.1"/>
    </source>
</evidence>
<feature type="domain" description="RING-type" evidence="6">
    <location>
        <begin position="197"/>
        <end position="238"/>
    </location>
</feature>
<feature type="compositionally biased region" description="Polar residues" evidence="5">
    <location>
        <begin position="77"/>
        <end position="93"/>
    </location>
</feature>
<keyword evidence="3" id="KW-0862">Zinc</keyword>
<dbReference type="SMART" id="SM00184">
    <property type="entry name" value="RING"/>
    <property type="match status" value="1"/>
</dbReference>
<gene>
    <name evidence="7" type="ORF">A4U43_C03F21530</name>
</gene>
<dbReference type="EMBL" id="CM007383">
    <property type="protein sequence ID" value="ONK75878.1"/>
    <property type="molecule type" value="Genomic_DNA"/>
</dbReference>
<dbReference type="Gramene" id="ONK75878">
    <property type="protein sequence ID" value="ONK75878"/>
    <property type="gene ID" value="A4U43_C03F21530"/>
</dbReference>
<evidence type="ECO:0000256" key="3">
    <source>
        <dbReference type="ARBA" id="ARBA00022833"/>
    </source>
</evidence>
<evidence type="ECO:0000259" key="6">
    <source>
        <dbReference type="PROSITE" id="PS50089"/>
    </source>
</evidence>
<dbReference type="GO" id="GO:0008270">
    <property type="term" value="F:zinc ion binding"/>
    <property type="evidence" value="ECO:0007669"/>
    <property type="project" value="UniProtKB-KW"/>
</dbReference>
<proteinExistence type="predicted"/>
<dbReference type="OrthoDB" id="8062037at2759"/>
<dbReference type="GO" id="GO:0061630">
    <property type="term" value="F:ubiquitin protein ligase activity"/>
    <property type="evidence" value="ECO:0007669"/>
    <property type="project" value="TreeGrafter"/>
</dbReference>
<feature type="region of interest" description="Disordered" evidence="5">
    <location>
        <begin position="13"/>
        <end position="96"/>
    </location>
</feature>
<keyword evidence="2 4" id="KW-0863">Zinc-finger</keyword>
<reference evidence="8" key="1">
    <citation type="journal article" date="2017" name="Nat. Commun.">
        <title>The asparagus genome sheds light on the origin and evolution of a young Y chromosome.</title>
        <authorList>
            <person name="Harkess A."/>
            <person name="Zhou J."/>
            <person name="Xu C."/>
            <person name="Bowers J.E."/>
            <person name="Van der Hulst R."/>
            <person name="Ayyampalayam S."/>
            <person name="Mercati F."/>
            <person name="Riccardi P."/>
            <person name="McKain M.R."/>
            <person name="Kakrana A."/>
            <person name="Tang H."/>
            <person name="Ray J."/>
            <person name="Groenendijk J."/>
            <person name="Arikit S."/>
            <person name="Mathioni S.M."/>
            <person name="Nakano M."/>
            <person name="Shan H."/>
            <person name="Telgmann-Rauber A."/>
            <person name="Kanno A."/>
            <person name="Yue Z."/>
            <person name="Chen H."/>
            <person name="Li W."/>
            <person name="Chen Y."/>
            <person name="Xu X."/>
            <person name="Zhang Y."/>
            <person name="Luo S."/>
            <person name="Chen H."/>
            <person name="Gao J."/>
            <person name="Mao Z."/>
            <person name="Pires J.C."/>
            <person name="Luo M."/>
            <person name="Kudrna D."/>
            <person name="Wing R.A."/>
            <person name="Meyers B.C."/>
            <person name="Yi K."/>
            <person name="Kong H."/>
            <person name="Lavrijsen P."/>
            <person name="Sunseri F."/>
            <person name="Falavigna A."/>
            <person name="Ye Y."/>
            <person name="Leebens-Mack J.H."/>
            <person name="Chen G."/>
        </authorList>
    </citation>
    <scope>NUCLEOTIDE SEQUENCE [LARGE SCALE GENOMIC DNA]</scope>
    <source>
        <strain evidence="8">cv. DH0086</strain>
    </source>
</reference>
<dbReference type="SUPFAM" id="SSF57850">
    <property type="entry name" value="RING/U-box"/>
    <property type="match status" value="1"/>
</dbReference>